<protein>
    <submittedName>
        <fullName evidence="1">Uncharacterized protein</fullName>
    </submittedName>
</protein>
<evidence type="ECO:0000313" key="1">
    <source>
        <dbReference type="EMBL" id="JAD23678.1"/>
    </source>
</evidence>
<name>A0A0A9SY16_ARUDO</name>
<accession>A0A0A9SY16</accession>
<sequence length="48" mass="5332">MNPIIGFQSILFSRLDSIINLKNSTLLQSLSLSSTLSSLPILRKVMKI</sequence>
<reference evidence="1" key="1">
    <citation type="submission" date="2014-09" db="EMBL/GenBank/DDBJ databases">
        <authorList>
            <person name="Magalhaes I.L.F."/>
            <person name="Oliveira U."/>
            <person name="Santos F.R."/>
            <person name="Vidigal T.H.D.A."/>
            <person name="Brescovit A.D."/>
            <person name="Santos A.J."/>
        </authorList>
    </citation>
    <scope>NUCLEOTIDE SEQUENCE</scope>
    <source>
        <tissue evidence="1">Shoot tissue taken approximately 20 cm above the soil surface</tissue>
    </source>
</reference>
<dbReference type="AlphaFoldDB" id="A0A0A9SY16"/>
<dbReference type="EMBL" id="GBRH01274217">
    <property type="protein sequence ID" value="JAD23678.1"/>
    <property type="molecule type" value="Transcribed_RNA"/>
</dbReference>
<reference evidence="1" key="2">
    <citation type="journal article" date="2015" name="Data Brief">
        <title>Shoot transcriptome of the giant reed, Arundo donax.</title>
        <authorList>
            <person name="Barrero R.A."/>
            <person name="Guerrero F.D."/>
            <person name="Moolhuijzen P."/>
            <person name="Goolsby J.A."/>
            <person name="Tidwell J."/>
            <person name="Bellgard S.E."/>
            <person name="Bellgard M.I."/>
        </authorList>
    </citation>
    <scope>NUCLEOTIDE SEQUENCE</scope>
    <source>
        <tissue evidence="1">Shoot tissue taken approximately 20 cm above the soil surface</tissue>
    </source>
</reference>
<proteinExistence type="predicted"/>
<organism evidence="1">
    <name type="scientific">Arundo donax</name>
    <name type="common">Giant reed</name>
    <name type="synonym">Donax arundinaceus</name>
    <dbReference type="NCBI Taxonomy" id="35708"/>
    <lineage>
        <taxon>Eukaryota</taxon>
        <taxon>Viridiplantae</taxon>
        <taxon>Streptophyta</taxon>
        <taxon>Embryophyta</taxon>
        <taxon>Tracheophyta</taxon>
        <taxon>Spermatophyta</taxon>
        <taxon>Magnoliopsida</taxon>
        <taxon>Liliopsida</taxon>
        <taxon>Poales</taxon>
        <taxon>Poaceae</taxon>
        <taxon>PACMAD clade</taxon>
        <taxon>Arundinoideae</taxon>
        <taxon>Arundineae</taxon>
        <taxon>Arundo</taxon>
    </lineage>
</organism>